<evidence type="ECO:0000313" key="3">
    <source>
        <dbReference type="Proteomes" id="UP000326907"/>
    </source>
</evidence>
<name>A0A5N5EB01_9ACTN</name>
<protein>
    <submittedName>
        <fullName evidence="2">Uncharacterized protein</fullName>
    </submittedName>
</protein>
<feature type="non-terminal residue" evidence="2">
    <location>
        <position position="72"/>
    </location>
</feature>
<reference evidence="2 3" key="1">
    <citation type="submission" date="2019-09" db="EMBL/GenBank/DDBJ databases">
        <authorList>
            <person name="Liu P."/>
        </authorList>
    </citation>
    <scope>NUCLEOTIDE SEQUENCE [LARGE SCALE GENOMIC DNA]</scope>
    <source>
        <strain evidence="2 3">TRM68085</strain>
    </source>
</reference>
<proteinExistence type="predicted"/>
<comment type="caution">
    <text evidence="2">The sequence shown here is derived from an EMBL/GenBank/DDBJ whole genome shotgun (WGS) entry which is preliminary data.</text>
</comment>
<gene>
    <name evidence="2" type="ORF">F5983_36050</name>
</gene>
<dbReference type="Pfam" id="PF18944">
    <property type="entry name" value="DUF5691"/>
    <property type="match status" value="1"/>
</dbReference>
<sequence>MPPTTTGPTTASAHPLASLPWEELVTSALLGTDRRPPTAPGGQVPADGDPGLLDAAAMHTVRRRAGLLPAVP</sequence>
<evidence type="ECO:0000313" key="2">
    <source>
        <dbReference type="EMBL" id="KAB2587759.1"/>
    </source>
</evidence>
<dbReference type="AlphaFoldDB" id="A0A5N5EB01"/>
<keyword evidence="3" id="KW-1185">Reference proteome</keyword>
<accession>A0A5N5EB01</accession>
<organism evidence="2 3">
    <name type="scientific">Streptomyces arboris</name>
    <dbReference type="NCBI Taxonomy" id="2600619"/>
    <lineage>
        <taxon>Bacteria</taxon>
        <taxon>Bacillati</taxon>
        <taxon>Actinomycetota</taxon>
        <taxon>Actinomycetes</taxon>
        <taxon>Kitasatosporales</taxon>
        <taxon>Streptomycetaceae</taxon>
        <taxon>Streptomyces</taxon>
    </lineage>
</organism>
<dbReference type="Proteomes" id="UP000326907">
    <property type="component" value="Unassembled WGS sequence"/>
</dbReference>
<dbReference type="InterPro" id="IPR043746">
    <property type="entry name" value="DUF5691"/>
</dbReference>
<evidence type="ECO:0000256" key="1">
    <source>
        <dbReference type="SAM" id="MobiDB-lite"/>
    </source>
</evidence>
<dbReference type="EMBL" id="VYUA01000075">
    <property type="protein sequence ID" value="KAB2587759.1"/>
    <property type="molecule type" value="Genomic_DNA"/>
</dbReference>
<feature type="region of interest" description="Disordered" evidence="1">
    <location>
        <begin position="31"/>
        <end position="52"/>
    </location>
</feature>